<organism evidence="1 2">
    <name type="scientific">Roseateles depolymerans</name>
    <dbReference type="NCBI Taxonomy" id="76731"/>
    <lineage>
        <taxon>Bacteria</taxon>
        <taxon>Pseudomonadati</taxon>
        <taxon>Pseudomonadota</taxon>
        <taxon>Betaproteobacteria</taxon>
        <taxon>Burkholderiales</taxon>
        <taxon>Sphaerotilaceae</taxon>
        <taxon>Roseateles</taxon>
    </lineage>
</organism>
<dbReference type="EMBL" id="QFOD01000004">
    <property type="protein sequence ID" value="PZP34342.1"/>
    <property type="molecule type" value="Genomic_DNA"/>
</dbReference>
<dbReference type="Proteomes" id="UP000249633">
    <property type="component" value="Unassembled WGS sequence"/>
</dbReference>
<evidence type="ECO:0000313" key="2">
    <source>
        <dbReference type="Proteomes" id="UP000249633"/>
    </source>
</evidence>
<proteinExistence type="predicted"/>
<dbReference type="AlphaFoldDB" id="A0A2W5FTH9"/>
<gene>
    <name evidence="1" type="ORF">DI603_05115</name>
</gene>
<evidence type="ECO:0000313" key="1">
    <source>
        <dbReference type="EMBL" id="PZP34342.1"/>
    </source>
</evidence>
<comment type="caution">
    <text evidence="1">The sequence shown here is derived from an EMBL/GenBank/DDBJ whole genome shotgun (WGS) entry which is preliminary data.</text>
</comment>
<name>A0A2W5FTH9_9BURK</name>
<reference evidence="1 2" key="1">
    <citation type="submission" date="2017-08" db="EMBL/GenBank/DDBJ databases">
        <title>Infants hospitalized years apart are colonized by the same room-sourced microbial strains.</title>
        <authorList>
            <person name="Brooks B."/>
            <person name="Olm M.R."/>
            <person name="Firek B.A."/>
            <person name="Baker R."/>
            <person name="Thomas B.C."/>
            <person name="Morowitz M.J."/>
            <person name="Banfield J.F."/>
        </authorList>
    </citation>
    <scope>NUCLEOTIDE SEQUENCE [LARGE SCALE GENOMIC DNA]</scope>
    <source>
        <strain evidence="1">S2_012_000_R2_81</strain>
    </source>
</reference>
<protein>
    <submittedName>
        <fullName evidence="1">Uncharacterized protein</fullName>
    </submittedName>
</protein>
<sequence>MMIQHNAHRAQIDGRRHPLLHFFGAGNPHNSSSVWGRASWARHVRNRMSVGAEANLSKMATHCMEQGLTVFGSAHFGFTNALAGSIAG</sequence>
<accession>A0A2W5FTH9</accession>